<proteinExistence type="predicted"/>
<keyword evidence="3 5" id="KW-1133">Transmembrane helix</keyword>
<feature type="non-terminal residue" evidence="7">
    <location>
        <position position="80"/>
    </location>
</feature>
<dbReference type="EMBL" id="CAJNIZ010045825">
    <property type="protein sequence ID" value="CAE7730858.1"/>
    <property type="molecule type" value="Genomic_DNA"/>
</dbReference>
<comment type="subcellular location">
    <subcellularLocation>
        <location evidence="1">Membrane</location>
        <topology evidence="1">Multi-pass membrane protein</topology>
    </subcellularLocation>
</comment>
<name>A0A812XJ89_SYMPI</name>
<evidence type="ECO:0000256" key="4">
    <source>
        <dbReference type="ARBA" id="ARBA00023136"/>
    </source>
</evidence>
<evidence type="ECO:0000313" key="7">
    <source>
        <dbReference type="EMBL" id="CAE7730858.1"/>
    </source>
</evidence>
<dbReference type="InterPro" id="IPR005821">
    <property type="entry name" value="Ion_trans_dom"/>
</dbReference>
<feature type="transmembrane region" description="Helical" evidence="5">
    <location>
        <begin position="43"/>
        <end position="62"/>
    </location>
</feature>
<evidence type="ECO:0000313" key="8">
    <source>
        <dbReference type="Proteomes" id="UP000649617"/>
    </source>
</evidence>
<keyword evidence="2 5" id="KW-0812">Transmembrane</keyword>
<reference evidence="7" key="1">
    <citation type="submission" date="2021-02" db="EMBL/GenBank/DDBJ databases">
        <authorList>
            <person name="Dougan E. K."/>
            <person name="Rhodes N."/>
            <person name="Thang M."/>
            <person name="Chan C."/>
        </authorList>
    </citation>
    <scope>NUCLEOTIDE SEQUENCE</scope>
</reference>
<protein>
    <submittedName>
        <fullName evidence="7">SCN11A protein</fullName>
    </submittedName>
</protein>
<accession>A0A812XJ89</accession>
<sequence length="80" mass="9235">IEPMVLRIARLARLLRLIRLVRAIQGFDALYILTTSLKGSLTVVFWSFILIFVVQMAIGFILNQYLLGHMENEELDMAVR</sequence>
<feature type="domain" description="Ion transport" evidence="6">
    <location>
        <begin position="6"/>
        <end position="70"/>
    </location>
</feature>
<dbReference type="Pfam" id="PF00520">
    <property type="entry name" value="Ion_trans"/>
    <property type="match status" value="1"/>
</dbReference>
<keyword evidence="8" id="KW-1185">Reference proteome</keyword>
<dbReference type="AlphaFoldDB" id="A0A812XJ89"/>
<evidence type="ECO:0000256" key="3">
    <source>
        <dbReference type="ARBA" id="ARBA00022989"/>
    </source>
</evidence>
<evidence type="ECO:0000259" key="6">
    <source>
        <dbReference type="Pfam" id="PF00520"/>
    </source>
</evidence>
<dbReference type="Proteomes" id="UP000649617">
    <property type="component" value="Unassembled WGS sequence"/>
</dbReference>
<keyword evidence="4 5" id="KW-0472">Membrane</keyword>
<dbReference type="Gene3D" id="1.10.287.70">
    <property type="match status" value="1"/>
</dbReference>
<gene>
    <name evidence="7" type="primary">SCN11A</name>
    <name evidence="7" type="ORF">SPIL2461_LOCUS20965</name>
</gene>
<evidence type="ECO:0000256" key="5">
    <source>
        <dbReference type="SAM" id="Phobius"/>
    </source>
</evidence>
<comment type="caution">
    <text evidence="7">The sequence shown here is derived from an EMBL/GenBank/DDBJ whole genome shotgun (WGS) entry which is preliminary data.</text>
</comment>
<evidence type="ECO:0000256" key="1">
    <source>
        <dbReference type="ARBA" id="ARBA00004141"/>
    </source>
</evidence>
<feature type="non-terminal residue" evidence="7">
    <location>
        <position position="1"/>
    </location>
</feature>
<evidence type="ECO:0000256" key="2">
    <source>
        <dbReference type="ARBA" id="ARBA00022692"/>
    </source>
</evidence>
<organism evidence="7 8">
    <name type="scientific">Symbiodinium pilosum</name>
    <name type="common">Dinoflagellate</name>
    <dbReference type="NCBI Taxonomy" id="2952"/>
    <lineage>
        <taxon>Eukaryota</taxon>
        <taxon>Sar</taxon>
        <taxon>Alveolata</taxon>
        <taxon>Dinophyceae</taxon>
        <taxon>Suessiales</taxon>
        <taxon>Symbiodiniaceae</taxon>
        <taxon>Symbiodinium</taxon>
    </lineage>
</organism>